<evidence type="ECO:0000256" key="1">
    <source>
        <dbReference type="SAM" id="Phobius"/>
    </source>
</evidence>
<comment type="caution">
    <text evidence="3">The sequence shown here is derived from an EMBL/GenBank/DDBJ whole genome shotgun (WGS) entry which is preliminary data.</text>
</comment>
<reference evidence="3 4" key="1">
    <citation type="submission" date="2020-02" db="EMBL/GenBank/DDBJ databases">
        <title>Draft genome sequence of Lactococcus sp. Hs30E4-3.</title>
        <authorList>
            <person name="Noda S."/>
            <person name="Yuki M."/>
            <person name="Ohkuma M."/>
        </authorList>
    </citation>
    <scope>NUCLEOTIDE SEQUENCE [LARGE SCALE GENOMIC DNA]</scope>
    <source>
        <strain evidence="3 4">Hs30E4-3</strain>
    </source>
</reference>
<sequence>MHMSLYNGGGMIKGYSSNDDDNNRRNRQRKKKIIIASAAGGGTLLAGIIIAVIVAGTLALGTLGLIADSPVVIEDARRIVEPDNNEHYNAYDNSDAYPAPGNQGSQGSCTAWATAYALKSAQEKTDLGWDFTVNPALSPAYVYNQINYGQDGGALISEAMRLVTQQGVCALNDMPYNEKDHRTKPNSTQISKAAPHNSKEWFSISGVDQIKNAIVKYGGVVVGVNVYPDMDKLDEKNPVYDVQSGKNRGGHAICLVGFDDAKNAFKFINSWGTDWGLEGFGWITYDIVENDTQLYGAFSMTDN</sequence>
<keyword evidence="4" id="KW-1185">Reference proteome</keyword>
<protein>
    <recommendedName>
        <fullName evidence="2">Peptidase C1A papain C-terminal domain-containing protein</fullName>
    </recommendedName>
</protein>
<dbReference type="InterPro" id="IPR038765">
    <property type="entry name" value="Papain-like_cys_pep_sf"/>
</dbReference>
<proteinExistence type="predicted"/>
<evidence type="ECO:0000313" key="3">
    <source>
        <dbReference type="EMBL" id="GFH43333.1"/>
    </source>
</evidence>
<dbReference type="Gene3D" id="3.90.70.10">
    <property type="entry name" value="Cysteine proteinases"/>
    <property type="match status" value="1"/>
</dbReference>
<dbReference type="GO" id="GO:0008234">
    <property type="term" value="F:cysteine-type peptidase activity"/>
    <property type="evidence" value="ECO:0007669"/>
    <property type="project" value="InterPro"/>
</dbReference>
<evidence type="ECO:0000313" key="4">
    <source>
        <dbReference type="Proteomes" id="UP000480303"/>
    </source>
</evidence>
<accession>A0A6A0BF54</accession>
<dbReference type="SMART" id="SM00645">
    <property type="entry name" value="Pept_C1"/>
    <property type="match status" value="1"/>
</dbReference>
<dbReference type="InterPro" id="IPR000668">
    <property type="entry name" value="Peptidase_C1A_C"/>
</dbReference>
<evidence type="ECO:0000259" key="2">
    <source>
        <dbReference type="SMART" id="SM00645"/>
    </source>
</evidence>
<dbReference type="GO" id="GO:0006508">
    <property type="term" value="P:proteolysis"/>
    <property type="evidence" value="ECO:0007669"/>
    <property type="project" value="InterPro"/>
</dbReference>
<gene>
    <name evidence="3" type="ORF">Hs30E_18840</name>
</gene>
<dbReference type="SUPFAM" id="SSF54001">
    <property type="entry name" value="Cysteine proteinases"/>
    <property type="match status" value="1"/>
</dbReference>
<organism evidence="3 4">
    <name type="scientific">Pseudolactococcus hodotermopsidis</name>
    <dbReference type="NCBI Taxonomy" id="2709157"/>
    <lineage>
        <taxon>Bacteria</taxon>
        <taxon>Bacillati</taxon>
        <taxon>Bacillota</taxon>
        <taxon>Bacilli</taxon>
        <taxon>Lactobacillales</taxon>
        <taxon>Streptococcaceae</taxon>
        <taxon>Pseudolactococcus</taxon>
    </lineage>
</organism>
<dbReference type="EMBL" id="BLLI01000077">
    <property type="protein sequence ID" value="GFH43333.1"/>
    <property type="molecule type" value="Genomic_DNA"/>
</dbReference>
<feature type="domain" description="Peptidase C1A papain C-terminal" evidence="2">
    <location>
        <begin position="84"/>
        <end position="298"/>
    </location>
</feature>
<feature type="transmembrane region" description="Helical" evidence="1">
    <location>
        <begin position="33"/>
        <end position="66"/>
    </location>
</feature>
<name>A0A6A0BF54_9LACT</name>
<dbReference type="CDD" id="cd02619">
    <property type="entry name" value="Peptidase_C1"/>
    <property type="match status" value="1"/>
</dbReference>
<keyword evidence="1" id="KW-0472">Membrane</keyword>
<dbReference type="Pfam" id="PF00112">
    <property type="entry name" value="Peptidase_C1"/>
    <property type="match status" value="1"/>
</dbReference>
<dbReference type="AlphaFoldDB" id="A0A6A0BF54"/>
<keyword evidence="1" id="KW-0812">Transmembrane</keyword>
<keyword evidence="1" id="KW-1133">Transmembrane helix</keyword>
<dbReference type="Proteomes" id="UP000480303">
    <property type="component" value="Unassembled WGS sequence"/>
</dbReference>